<gene>
    <name evidence="2" type="ORF">OIE46_00150</name>
</gene>
<proteinExistence type="predicted"/>
<dbReference type="GO" id="GO:0005829">
    <property type="term" value="C:cytosol"/>
    <property type="evidence" value="ECO:0007669"/>
    <property type="project" value="TreeGrafter"/>
</dbReference>
<organism evidence="2 3">
    <name type="scientific">Mycoplasmopsis synoviae</name>
    <name type="common">Mycoplasma synoviae</name>
    <dbReference type="NCBI Taxonomy" id="2109"/>
    <lineage>
        <taxon>Bacteria</taxon>
        <taxon>Bacillati</taxon>
        <taxon>Mycoplasmatota</taxon>
        <taxon>Mycoplasmoidales</taxon>
        <taxon>Metamycoplasmataceae</taxon>
        <taxon>Mycoplasmopsis</taxon>
    </lineage>
</organism>
<name>A0AAX3F1C0_MYCSY</name>
<evidence type="ECO:0000313" key="3">
    <source>
        <dbReference type="Proteomes" id="UP001164481"/>
    </source>
</evidence>
<sequence length="127" mass="14559">MTPYYYNYSFEELYNYYQEITNAAQIPMLIYYLPQLAGKKVSVEEFQKLLEIPNVIGSKYGSTDLFTFERLMAKFPDKVFMFAHDEALALGLTLGAKGFIGSTYNVNAKATREIITAFNQNDKEKSC</sequence>
<dbReference type="EMBL" id="CP107525">
    <property type="protein sequence ID" value="UZW64831.1"/>
    <property type="molecule type" value="Genomic_DNA"/>
</dbReference>
<evidence type="ECO:0000313" key="2">
    <source>
        <dbReference type="EMBL" id="UZW64831.1"/>
    </source>
</evidence>
<dbReference type="InterPro" id="IPR013785">
    <property type="entry name" value="Aldolase_TIM"/>
</dbReference>
<dbReference type="InterPro" id="IPR002220">
    <property type="entry name" value="DapA-like"/>
</dbReference>
<accession>A0AAX3F1C0</accession>
<dbReference type="RefSeq" id="WP_233091200.1">
    <property type="nucleotide sequence ID" value="NZ_CP069379.1"/>
</dbReference>
<dbReference type="Pfam" id="PF00701">
    <property type="entry name" value="DHDPS"/>
    <property type="match status" value="1"/>
</dbReference>
<dbReference type="PANTHER" id="PTHR42849">
    <property type="entry name" value="N-ACETYLNEURAMINATE LYASE"/>
    <property type="match status" value="1"/>
</dbReference>
<dbReference type="GO" id="GO:0019262">
    <property type="term" value="P:N-acetylneuraminate catabolic process"/>
    <property type="evidence" value="ECO:0007669"/>
    <property type="project" value="TreeGrafter"/>
</dbReference>
<dbReference type="SUPFAM" id="SSF51569">
    <property type="entry name" value="Aldolase"/>
    <property type="match status" value="1"/>
</dbReference>
<dbReference type="Gene3D" id="3.20.20.70">
    <property type="entry name" value="Aldolase class I"/>
    <property type="match status" value="1"/>
</dbReference>
<dbReference type="GO" id="GO:0008747">
    <property type="term" value="F:N-acetylneuraminate lyase activity"/>
    <property type="evidence" value="ECO:0007669"/>
    <property type="project" value="TreeGrafter"/>
</dbReference>
<dbReference type="AlphaFoldDB" id="A0AAX3F1C0"/>
<dbReference type="PANTHER" id="PTHR42849:SF1">
    <property type="entry name" value="N-ACETYLNEURAMINATE LYASE"/>
    <property type="match status" value="1"/>
</dbReference>
<protein>
    <submittedName>
        <fullName evidence="2">Dihydrodipicolinate synthase family protein</fullName>
    </submittedName>
</protein>
<reference evidence="2" key="2">
    <citation type="submission" date="2022-11" db="EMBL/GenBank/DDBJ databases">
        <title>complete genomes of mycoplasma synoviae ZX313 strain and SD2 strain.</title>
        <authorList>
            <person name="Zhong Q."/>
        </authorList>
    </citation>
    <scope>NUCLEOTIDE SEQUENCE</scope>
    <source>
        <strain evidence="2">SD2</strain>
    </source>
</reference>
<dbReference type="Proteomes" id="UP001164481">
    <property type="component" value="Chromosome"/>
</dbReference>
<reference evidence="2" key="1">
    <citation type="submission" date="2022-10" db="EMBL/GenBank/DDBJ databases">
        <authorList>
            <person name="Wei X."/>
        </authorList>
    </citation>
    <scope>NUCLEOTIDE SEQUENCE</scope>
    <source>
        <strain evidence="2">SD2</strain>
    </source>
</reference>
<keyword evidence="1" id="KW-0456">Lyase</keyword>
<evidence type="ECO:0000256" key="1">
    <source>
        <dbReference type="ARBA" id="ARBA00023239"/>
    </source>
</evidence>